<dbReference type="InterPro" id="IPR045234">
    <property type="entry name" value="Unkempt-like"/>
</dbReference>
<dbReference type="InterPro" id="IPR057444">
    <property type="entry name" value="Znf-CCCH_AtC3H23-like"/>
</dbReference>
<dbReference type="Proteomes" id="UP001151287">
    <property type="component" value="Unassembled WGS sequence"/>
</dbReference>
<evidence type="ECO:0000256" key="2">
    <source>
        <dbReference type="ARBA" id="ARBA00022771"/>
    </source>
</evidence>
<evidence type="ECO:0000256" key="6">
    <source>
        <dbReference type="SAM" id="MobiDB-lite"/>
    </source>
</evidence>
<evidence type="ECO:0000256" key="3">
    <source>
        <dbReference type="ARBA" id="ARBA00022833"/>
    </source>
</evidence>
<dbReference type="PANTHER" id="PTHR14493:SF50">
    <property type="entry name" value="RING FINGER PROTEIN UNKEMPT"/>
    <property type="match status" value="1"/>
</dbReference>
<dbReference type="GO" id="GO:0003677">
    <property type="term" value="F:DNA binding"/>
    <property type="evidence" value="ECO:0007669"/>
    <property type="project" value="UniProtKB-KW"/>
</dbReference>
<feature type="zinc finger region" description="C3H1-type" evidence="5">
    <location>
        <begin position="107"/>
        <end position="134"/>
    </location>
</feature>
<organism evidence="8 9">
    <name type="scientific">Rhynchospora breviuscula</name>
    <dbReference type="NCBI Taxonomy" id="2022672"/>
    <lineage>
        <taxon>Eukaryota</taxon>
        <taxon>Viridiplantae</taxon>
        <taxon>Streptophyta</taxon>
        <taxon>Embryophyta</taxon>
        <taxon>Tracheophyta</taxon>
        <taxon>Spermatophyta</taxon>
        <taxon>Magnoliopsida</taxon>
        <taxon>Liliopsida</taxon>
        <taxon>Poales</taxon>
        <taxon>Cyperaceae</taxon>
        <taxon>Cyperoideae</taxon>
        <taxon>Rhynchosporeae</taxon>
        <taxon>Rhynchospora</taxon>
    </lineage>
</organism>
<proteinExistence type="predicted"/>
<dbReference type="OrthoDB" id="410307at2759"/>
<evidence type="ECO:0000313" key="8">
    <source>
        <dbReference type="EMBL" id="KAJ1687972.1"/>
    </source>
</evidence>
<dbReference type="PANTHER" id="PTHR14493">
    <property type="entry name" value="UNKEMPT FAMILY MEMBER"/>
    <property type="match status" value="1"/>
</dbReference>
<evidence type="ECO:0000313" key="9">
    <source>
        <dbReference type="Proteomes" id="UP001151287"/>
    </source>
</evidence>
<evidence type="ECO:0000256" key="1">
    <source>
        <dbReference type="ARBA" id="ARBA00022723"/>
    </source>
</evidence>
<dbReference type="InterPro" id="IPR036855">
    <property type="entry name" value="Znf_CCCH_sf"/>
</dbReference>
<dbReference type="Pfam" id="PF00642">
    <property type="entry name" value="zf-CCCH"/>
    <property type="match status" value="1"/>
</dbReference>
<name>A0A9Q0HIY3_9POAL</name>
<dbReference type="EMBL" id="JAMQYH010000005">
    <property type="protein sequence ID" value="KAJ1687972.1"/>
    <property type="molecule type" value="Genomic_DNA"/>
</dbReference>
<dbReference type="AlphaFoldDB" id="A0A9Q0HIY3"/>
<accession>A0A9Q0HIY3</accession>
<keyword evidence="4" id="KW-0238">DNA-binding</keyword>
<feature type="region of interest" description="Disordered" evidence="6">
    <location>
        <begin position="189"/>
        <end position="208"/>
    </location>
</feature>
<dbReference type="SUPFAM" id="SSF90229">
    <property type="entry name" value="CCCH zinc finger"/>
    <property type="match status" value="1"/>
</dbReference>
<dbReference type="GO" id="GO:0008270">
    <property type="term" value="F:zinc ion binding"/>
    <property type="evidence" value="ECO:0007669"/>
    <property type="project" value="UniProtKB-KW"/>
</dbReference>
<evidence type="ECO:0000259" key="7">
    <source>
        <dbReference type="PROSITE" id="PS50103"/>
    </source>
</evidence>
<dbReference type="PROSITE" id="PS50103">
    <property type="entry name" value="ZF_C3H1"/>
    <property type="match status" value="1"/>
</dbReference>
<evidence type="ECO:0000256" key="4">
    <source>
        <dbReference type="ARBA" id="ARBA00023125"/>
    </source>
</evidence>
<keyword evidence="3 5" id="KW-0862">Zinc</keyword>
<dbReference type="Pfam" id="PF25512">
    <property type="entry name" value="zf-CCCH_AtC3H23"/>
    <property type="match status" value="1"/>
</dbReference>
<sequence length="265" mass="30619">MPLYDGTSEQYYSKQPIPLTQFRNSTVLSPHYAELLHHHEHDQRMRATMVNSGTKRDDAASKSDEFMMYQFKVRRCPTGRGHHDWTDCHFLHPGEKARRRDPQKFVYSGKPCANFKKQGQCENGDKCHFAHGVFETWLHPDKYKTQMCRDGRNCDRKVCFFAHSKEEMREGDNVIQDMSNLVSPKSVFYEHQSPSSSPPMSPSTTSDITQGIESLRLSTDRNIALSVVGRGNTNHSFIRFEPEPITATETVQEPFFIDWIVELVK</sequence>
<gene>
    <name evidence="8" type="ORF">LUZ63_019362</name>
</gene>
<feature type="domain" description="C3H1-type" evidence="7">
    <location>
        <begin position="107"/>
        <end position="134"/>
    </location>
</feature>
<comment type="caution">
    <text evidence="8">The sequence shown here is derived from an EMBL/GenBank/DDBJ whole genome shotgun (WGS) entry which is preliminary data.</text>
</comment>
<reference evidence="8" key="1">
    <citation type="journal article" date="2022" name="Cell">
        <title>Repeat-based holocentromeres influence genome architecture and karyotype evolution.</title>
        <authorList>
            <person name="Hofstatter P.G."/>
            <person name="Thangavel G."/>
            <person name="Lux T."/>
            <person name="Neumann P."/>
            <person name="Vondrak T."/>
            <person name="Novak P."/>
            <person name="Zhang M."/>
            <person name="Costa L."/>
            <person name="Castellani M."/>
            <person name="Scott A."/>
            <person name="Toegelov H."/>
            <person name="Fuchs J."/>
            <person name="Mata-Sucre Y."/>
            <person name="Dias Y."/>
            <person name="Vanzela A.L.L."/>
            <person name="Huettel B."/>
            <person name="Almeida C.C.S."/>
            <person name="Simkova H."/>
            <person name="Souza G."/>
            <person name="Pedrosa-Harand A."/>
            <person name="Macas J."/>
            <person name="Mayer K.F.X."/>
            <person name="Houben A."/>
            <person name="Marques A."/>
        </authorList>
    </citation>
    <scope>NUCLEOTIDE SEQUENCE</scope>
    <source>
        <strain evidence="8">RhyBre1mFocal</strain>
    </source>
</reference>
<dbReference type="SMART" id="SM00356">
    <property type="entry name" value="ZnF_C3H1"/>
    <property type="match status" value="2"/>
</dbReference>
<protein>
    <recommendedName>
        <fullName evidence="7">C3H1-type domain-containing protein</fullName>
    </recommendedName>
</protein>
<keyword evidence="9" id="KW-1185">Reference proteome</keyword>
<keyword evidence="2 5" id="KW-0863">Zinc-finger</keyword>
<keyword evidence="1 5" id="KW-0479">Metal-binding</keyword>
<evidence type="ECO:0000256" key="5">
    <source>
        <dbReference type="PROSITE-ProRule" id="PRU00723"/>
    </source>
</evidence>
<dbReference type="Gene3D" id="3.30.1370.210">
    <property type="match status" value="1"/>
</dbReference>
<dbReference type="InterPro" id="IPR000571">
    <property type="entry name" value="Znf_CCCH"/>
</dbReference>